<reference evidence="1 2" key="1">
    <citation type="submission" date="2016-11" db="EMBL/GenBank/DDBJ databases">
        <authorList>
            <person name="Jaros S."/>
            <person name="Januszkiewicz K."/>
            <person name="Wedrychowicz H."/>
        </authorList>
    </citation>
    <scope>NUCLEOTIDE SEQUENCE [LARGE SCALE GENOMIC DNA]</scope>
    <source>
        <strain evidence="1 2">DSM 18772</strain>
    </source>
</reference>
<dbReference type="Proteomes" id="UP000184510">
    <property type="component" value="Unassembled WGS sequence"/>
</dbReference>
<sequence length="133" mass="15380">MQPVHFDQALRNIYNRDQRFRPEAFEFLKQALDYTVTDHEKNNAISGQHVTASQLLSGFRDLALKEFGPMAATLFEEWGITSCEDIGDMVFMLIDEGMFGKQDSDSRDDFQNIYDFQEVFVEPFLPKSAKIAR</sequence>
<protein>
    <submittedName>
        <fullName evidence="1">Verruc_Plancto-restricted protein</fullName>
    </submittedName>
</protein>
<keyword evidence="2" id="KW-1185">Reference proteome</keyword>
<dbReference type="AlphaFoldDB" id="A0A1M6ID49"/>
<dbReference type="InterPro" id="IPR026406">
    <property type="entry name" value="Ver/Plancto_CHP"/>
</dbReference>
<dbReference type="EMBL" id="FQYR01000003">
    <property type="protein sequence ID" value="SHJ32389.1"/>
    <property type="molecule type" value="Genomic_DNA"/>
</dbReference>
<dbReference type="NCBIfam" id="TIGR04138">
    <property type="entry name" value="Plancto_Ver_chp"/>
    <property type="match status" value="1"/>
</dbReference>
<name>A0A1M6ID49_9BACT</name>
<evidence type="ECO:0000313" key="2">
    <source>
        <dbReference type="Proteomes" id="UP000184510"/>
    </source>
</evidence>
<evidence type="ECO:0000313" key="1">
    <source>
        <dbReference type="EMBL" id="SHJ32389.1"/>
    </source>
</evidence>
<gene>
    <name evidence="1" type="ORF">SAMN02745181_1766</name>
</gene>
<dbReference type="RefSeq" id="WP_143183358.1">
    <property type="nucleotide sequence ID" value="NZ_FQYR01000003.1"/>
</dbReference>
<dbReference type="InParanoid" id="A0A1M6ID49"/>
<dbReference type="STRING" id="1123071.SAMN02745181_1766"/>
<proteinExistence type="predicted"/>
<dbReference type="OrthoDB" id="9793330at2"/>
<accession>A0A1M6ID49</accession>
<organism evidence="1 2">
    <name type="scientific">Rubritalea squalenifaciens DSM 18772</name>
    <dbReference type="NCBI Taxonomy" id="1123071"/>
    <lineage>
        <taxon>Bacteria</taxon>
        <taxon>Pseudomonadati</taxon>
        <taxon>Verrucomicrobiota</taxon>
        <taxon>Verrucomicrobiia</taxon>
        <taxon>Verrucomicrobiales</taxon>
        <taxon>Rubritaleaceae</taxon>
        <taxon>Rubritalea</taxon>
    </lineage>
</organism>